<keyword evidence="1" id="KW-1133">Transmembrane helix</keyword>
<keyword evidence="1" id="KW-0812">Transmembrane</keyword>
<reference evidence="3 4" key="1">
    <citation type="submission" date="2017-05" db="EMBL/GenBank/DDBJ databases">
        <authorList>
            <person name="Varghese N."/>
            <person name="Submissions S."/>
        </authorList>
    </citation>
    <scope>NUCLEOTIDE SEQUENCE [LARGE SCALE GENOMIC DNA]</scope>
    <source>
        <strain evidence="3 4">DSM 27040</strain>
    </source>
</reference>
<dbReference type="SMART" id="SM00450">
    <property type="entry name" value="RHOD"/>
    <property type="match status" value="1"/>
</dbReference>
<dbReference type="InterPro" id="IPR001763">
    <property type="entry name" value="Rhodanese-like_dom"/>
</dbReference>
<protein>
    <recommendedName>
        <fullName evidence="2">Rhodanese domain-containing protein</fullName>
    </recommendedName>
</protein>
<dbReference type="EMBL" id="FXTB01000003">
    <property type="protein sequence ID" value="SMO62569.1"/>
    <property type="molecule type" value="Genomic_DNA"/>
</dbReference>
<evidence type="ECO:0000313" key="4">
    <source>
        <dbReference type="Proteomes" id="UP000319040"/>
    </source>
</evidence>
<dbReference type="Pfam" id="PF00581">
    <property type="entry name" value="Rhodanese"/>
    <property type="match status" value="1"/>
</dbReference>
<feature type="transmembrane region" description="Helical" evidence="1">
    <location>
        <begin position="120"/>
        <end position="143"/>
    </location>
</feature>
<dbReference type="AlphaFoldDB" id="A0A521CSU9"/>
<dbReference type="RefSeq" id="WP_142533135.1">
    <property type="nucleotide sequence ID" value="NZ_FXTB01000003.1"/>
</dbReference>
<feature type="transmembrane region" description="Helical" evidence="1">
    <location>
        <begin position="86"/>
        <end position="108"/>
    </location>
</feature>
<feature type="transmembrane region" description="Helical" evidence="1">
    <location>
        <begin position="12"/>
        <end position="29"/>
    </location>
</feature>
<dbReference type="Gene3D" id="3.40.250.10">
    <property type="entry name" value="Rhodanese-like domain"/>
    <property type="match status" value="1"/>
</dbReference>
<evidence type="ECO:0000256" key="1">
    <source>
        <dbReference type="SAM" id="Phobius"/>
    </source>
</evidence>
<feature type="transmembrane region" description="Helical" evidence="1">
    <location>
        <begin position="163"/>
        <end position="182"/>
    </location>
</feature>
<organism evidence="3 4">
    <name type="scientific">Saccharicrinis carchari</name>
    <dbReference type="NCBI Taxonomy" id="1168039"/>
    <lineage>
        <taxon>Bacteria</taxon>
        <taxon>Pseudomonadati</taxon>
        <taxon>Bacteroidota</taxon>
        <taxon>Bacteroidia</taxon>
        <taxon>Marinilabiliales</taxon>
        <taxon>Marinilabiliaceae</taxon>
        <taxon>Saccharicrinis</taxon>
    </lineage>
</organism>
<proteinExistence type="predicted"/>
<gene>
    <name evidence="3" type="ORF">SAMN06265379_103455</name>
</gene>
<dbReference type="CDD" id="cd00158">
    <property type="entry name" value="RHOD"/>
    <property type="match status" value="1"/>
</dbReference>
<keyword evidence="4" id="KW-1185">Reference proteome</keyword>
<accession>A0A521CSU9</accession>
<name>A0A521CSU9_SACCC</name>
<feature type="transmembrane region" description="Helical" evidence="1">
    <location>
        <begin position="202"/>
        <end position="221"/>
    </location>
</feature>
<dbReference type="PROSITE" id="PS50206">
    <property type="entry name" value="RHODANESE_3"/>
    <property type="match status" value="1"/>
</dbReference>
<dbReference type="InterPro" id="IPR036873">
    <property type="entry name" value="Rhodanese-like_dom_sf"/>
</dbReference>
<feature type="transmembrane region" description="Helical" evidence="1">
    <location>
        <begin position="50"/>
        <end position="74"/>
    </location>
</feature>
<dbReference type="InterPro" id="IPR007272">
    <property type="entry name" value="Sulf_transp_TsuA/YedE"/>
</dbReference>
<sequence>MGPLVPDIISGEFNFMIALIVGIGFGFALEQAGFASTKKLVGLFYGYDFTVLRVFFTAGITAMVGVIVLNHLNLLDVSVIYINPTFLWAALGGGAIMGVGFIIGGFCPGTSACAAATGRVDGWAFLLGGGIGIFAFAEGFPLWENFYLAENWGPVLMFEQLGLSREAFGVIMILVAAGAFVLTQLIENKVNNKETRWFKPVLIKNTIIVATPVLVVIMVLITPNRTEVMNARIDEKIAAGECNPKMMDGDKLAYELMNQYYKYNVIDVRSPEEYKAFHIPTAINIPLDDMAKHENLDIVIQNIKTNVFYGANINQSQRACMVSKYFGKSDNFALKLSATEFNKQYFQLGEVNFDLSKSEVDLFKFRKEAGEKMKEIGEAVANLDKPVLKKATRVKGGCS</sequence>
<dbReference type="SUPFAM" id="SSF52821">
    <property type="entry name" value="Rhodanese/Cell cycle control phosphatase"/>
    <property type="match status" value="1"/>
</dbReference>
<keyword evidence="1" id="KW-0472">Membrane</keyword>
<evidence type="ECO:0000313" key="3">
    <source>
        <dbReference type="EMBL" id="SMO62569.1"/>
    </source>
</evidence>
<dbReference type="OrthoDB" id="1450994at2"/>
<dbReference type="Pfam" id="PF04143">
    <property type="entry name" value="Sulf_transp"/>
    <property type="match status" value="1"/>
</dbReference>
<dbReference type="Proteomes" id="UP000319040">
    <property type="component" value="Unassembled WGS sequence"/>
</dbReference>
<feature type="domain" description="Rhodanese" evidence="2">
    <location>
        <begin position="259"/>
        <end position="350"/>
    </location>
</feature>
<evidence type="ECO:0000259" key="2">
    <source>
        <dbReference type="PROSITE" id="PS50206"/>
    </source>
</evidence>